<accession>A0ABS2KHP9</accession>
<keyword evidence="2" id="KW-1185">Reference proteome</keyword>
<organism evidence="1 2">
    <name type="scientific">Dyella mobilis</name>
    <dbReference type="NCBI Taxonomy" id="1849582"/>
    <lineage>
        <taxon>Bacteria</taxon>
        <taxon>Pseudomonadati</taxon>
        <taxon>Pseudomonadota</taxon>
        <taxon>Gammaproteobacteria</taxon>
        <taxon>Lysobacterales</taxon>
        <taxon>Rhodanobacteraceae</taxon>
        <taxon>Dyella</taxon>
    </lineage>
</organism>
<dbReference type="InterPro" id="IPR011989">
    <property type="entry name" value="ARM-like"/>
</dbReference>
<reference evidence="1" key="1">
    <citation type="submission" date="2020-10" db="EMBL/GenBank/DDBJ databases">
        <title>Phylogeny of dyella-like bacteria.</title>
        <authorList>
            <person name="Fu J."/>
        </authorList>
    </citation>
    <scope>NUCLEOTIDE SEQUENCE</scope>
    <source>
        <strain evidence="1">DHON07</strain>
    </source>
</reference>
<proteinExistence type="predicted"/>
<dbReference type="Proteomes" id="UP001430193">
    <property type="component" value="Unassembled WGS sequence"/>
</dbReference>
<evidence type="ECO:0000313" key="1">
    <source>
        <dbReference type="EMBL" id="MBM7130676.1"/>
    </source>
</evidence>
<evidence type="ECO:0008006" key="3">
    <source>
        <dbReference type="Google" id="ProtNLM"/>
    </source>
</evidence>
<evidence type="ECO:0000313" key="2">
    <source>
        <dbReference type="Proteomes" id="UP001430193"/>
    </source>
</evidence>
<dbReference type="SUPFAM" id="SSF48371">
    <property type="entry name" value="ARM repeat"/>
    <property type="match status" value="1"/>
</dbReference>
<dbReference type="InterPro" id="IPR016024">
    <property type="entry name" value="ARM-type_fold"/>
</dbReference>
<sequence>MSTDWKRFFKFLGTQVDEEASEAPTFSPGDFLAKGLQFVRLSDGSDVAPIESVLESLPVEHLIDIDESLRSYYGTPFRDWPANAMAVIASSKMTSSMRQSLLFLAASHSNGRIREQVLELLPQFPGRLTLAASLIRCADWVPIVRDVAQKASVQLLDLCAGEDVAAIWPLAIRLKVRERLDREWFSSCVEGWMLRSESSQWLLSQFSAKNTKVRAWAYEKSLEANLSIGINLLDSAISDPNPRIALHALRYSAHRCDEGRAQSLAKRGLDAAHPIIRRESLRVLAALDASLPRETIHRMLRDKASGVRSLASFLLRERFSEQAIDYWRSVVDSDVQRPTMGALTSLVDKAEAEDVPRFKRWLDHPRGLVHTLCIRGIVKVDGQFSDAEFLRIVSTPSERLQRELAAIVRRGAIPLDLHRLMATLSADTATSHTRESLRGLLRELSHWDRLAMVLGVHPNGQVELLWFVTVLGDWLADSNCYAPLGPARRSSLLAVLEKRRDEIDDIAYSQIEQAILRH</sequence>
<dbReference type="RefSeq" id="WP_204632237.1">
    <property type="nucleotide sequence ID" value="NZ_BSOC01000002.1"/>
</dbReference>
<name>A0ABS2KHP9_9GAMM</name>
<comment type="caution">
    <text evidence="1">The sequence shown here is derived from an EMBL/GenBank/DDBJ whole genome shotgun (WGS) entry which is preliminary data.</text>
</comment>
<dbReference type="Gene3D" id="1.25.10.10">
    <property type="entry name" value="Leucine-rich Repeat Variant"/>
    <property type="match status" value="1"/>
</dbReference>
<protein>
    <recommendedName>
        <fullName evidence="3">HEAT repeat domain-containing protein</fullName>
    </recommendedName>
</protein>
<dbReference type="EMBL" id="JADIKF010000039">
    <property type="protein sequence ID" value="MBM7130676.1"/>
    <property type="molecule type" value="Genomic_DNA"/>
</dbReference>
<gene>
    <name evidence="1" type="ORF">ISS99_14145</name>
</gene>